<reference evidence="2" key="2">
    <citation type="journal article" date="2021" name="PeerJ">
        <title>Extensive microbial diversity within the chicken gut microbiome revealed by metagenomics and culture.</title>
        <authorList>
            <person name="Gilroy R."/>
            <person name="Ravi A."/>
            <person name="Getino M."/>
            <person name="Pursley I."/>
            <person name="Horton D.L."/>
            <person name="Alikhan N.F."/>
            <person name="Baker D."/>
            <person name="Gharbi K."/>
            <person name="Hall N."/>
            <person name="Watson M."/>
            <person name="Adriaenssens E.M."/>
            <person name="Foster-Nyarko E."/>
            <person name="Jarju S."/>
            <person name="Secka A."/>
            <person name="Antonio M."/>
            <person name="Oren A."/>
            <person name="Chaudhuri R.R."/>
            <person name="La Ragione R."/>
            <person name="Hildebrand F."/>
            <person name="Pallen M.J."/>
        </authorList>
    </citation>
    <scope>NUCLEOTIDE SEQUENCE</scope>
    <source>
        <strain evidence="2">11167</strain>
    </source>
</reference>
<keyword evidence="1" id="KW-0472">Membrane</keyword>
<dbReference type="EMBL" id="JADIMU010000064">
    <property type="protein sequence ID" value="MBO8443932.1"/>
    <property type="molecule type" value="Genomic_DNA"/>
</dbReference>
<protein>
    <submittedName>
        <fullName evidence="2">Uncharacterized protein</fullName>
    </submittedName>
</protein>
<comment type="caution">
    <text evidence="2">The sequence shown here is derived from an EMBL/GenBank/DDBJ whole genome shotgun (WGS) entry which is preliminary data.</text>
</comment>
<feature type="transmembrane region" description="Helical" evidence="1">
    <location>
        <begin position="105"/>
        <end position="123"/>
    </location>
</feature>
<dbReference type="AlphaFoldDB" id="A0A9D9EAX6"/>
<evidence type="ECO:0000313" key="2">
    <source>
        <dbReference type="EMBL" id="MBO8443932.1"/>
    </source>
</evidence>
<reference evidence="2" key="1">
    <citation type="submission" date="2020-10" db="EMBL/GenBank/DDBJ databases">
        <authorList>
            <person name="Gilroy R."/>
        </authorList>
    </citation>
    <scope>NUCLEOTIDE SEQUENCE</scope>
    <source>
        <strain evidence="2">11167</strain>
    </source>
</reference>
<organism evidence="2 3">
    <name type="scientific">Candidatus Aphodenecus pullistercoris</name>
    <dbReference type="NCBI Taxonomy" id="2840669"/>
    <lineage>
        <taxon>Bacteria</taxon>
        <taxon>Pseudomonadati</taxon>
        <taxon>Spirochaetota</taxon>
        <taxon>Spirochaetia</taxon>
        <taxon>Spirochaetales</taxon>
        <taxon>Candidatus Aphodenecus</taxon>
    </lineage>
</organism>
<keyword evidence="1" id="KW-0812">Transmembrane</keyword>
<keyword evidence="1" id="KW-1133">Transmembrane helix</keyword>
<proteinExistence type="predicted"/>
<feature type="transmembrane region" description="Helical" evidence="1">
    <location>
        <begin position="77"/>
        <end position="99"/>
    </location>
</feature>
<dbReference type="Proteomes" id="UP000823633">
    <property type="component" value="Unassembled WGS sequence"/>
</dbReference>
<name>A0A9D9EAX6_9SPIR</name>
<evidence type="ECO:0000256" key="1">
    <source>
        <dbReference type="SAM" id="Phobius"/>
    </source>
</evidence>
<accession>A0A9D9EAX6</accession>
<sequence length="250" mass="28754">MPYSRPSRRLCEACLLDLGTHKLLLRPHRLKGEAFQSCDYVLHSSHPLGEDEKEDACAELYADFRIEALRHVNEHYYIPRLIISAVVFLVAYLFFSLVIRDPLPMLDEIIISFALSAASFVLMRRGSRKTALFRLLCEDCLDSLTSLDETVDDSLAQAEGYIRRLGEEWSTPELARLLAEGCLPSYEGDAPAWLRRLLVDYAHREEKIYGAFLRQLAKGPDPGLEYRLRERAAQDNLDLRLLSFMYILDR</sequence>
<gene>
    <name evidence="2" type="ORF">IAC42_09305</name>
</gene>
<evidence type="ECO:0000313" key="3">
    <source>
        <dbReference type="Proteomes" id="UP000823633"/>
    </source>
</evidence>